<dbReference type="OrthoDB" id="53250at2759"/>
<dbReference type="PROSITE" id="PS00018">
    <property type="entry name" value="EF_HAND_1"/>
    <property type="match status" value="1"/>
</dbReference>
<evidence type="ECO:0000313" key="3">
    <source>
        <dbReference type="Proteomes" id="UP000095751"/>
    </source>
</evidence>
<evidence type="ECO:0000256" key="1">
    <source>
        <dbReference type="SAM" id="Phobius"/>
    </source>
</evidence>
<dbReference type="KEGG" id="fcy:FRACYDRAFT_238501"/>
<dbReference type="Proteomes" id="UP000095751">
    <property type="component" value="Unassembled WGS sequence"/>
</dbReference>
<protein>
    <recommendedName>
        <fullName evidence="4">EF-hand domain-containing protein</fullName>
    </recommendedName>
</protein>
<reference evidence="2 3" key="1">
    <citation type="submission" date="2016-09" db="EMBL/GenBank/DDBJ databases">
        <title>Extensive genetic diversity and differential bi-allelic expression allows diatom success in the polar Southern Ocean.</title>
        <authorList>
            <consortium name="DOE Joint Genome Institute"/>
            <person name="Mock T."/>
            <person name="Otillar R.P."/>
            <person name="Strauss J."/>
            <person name="Dupont C."/>
            <person name="Frickenhaus S."/>
            <person name="Maumus F."/>
            <person name="Mcmullan M."/>
            <person name="Sanges R."/>
            <person name="Schmutz J."/>
            <person name="Toseland A."/>
            <person name="Valas R."/>
            <person name="Veluchamy A."/>
            <person name="Ward B.J."/>
            <person name="Allen A."/>
            <person name="Barry K."/>
            <person name="Falciatore A."/>
            <person name="Ferrante M."/>
            <person name="Fortunato A.E."/>
            <person name="Gloeckner G."/>
            <person name="Gruber A."/>
            <person name="Hipkin R."/>
            <person name="Janech M."/>
            <person name="Kroth P."/>
            <person name="Leese F."/>
            <person name="Lindquist E."/>
            <person name="Lyon B.R."/>
            <person name="Martin J."/>
            <person name="Mayer C."/>
            <person name="Parker M."/>
            <person name="Quesneville H."/>
            <person name="Raymond J."/>
            <person name="Uhlig C."/>
            <person name="Valentin K.U."/>
            <person name="Worden A.Z."/>
            <person name="Armbrust E.V."/>
            <person name="Bowler C."/>
            <person name="Green B."/>
            <person name="Moulton V."/>
            <person name="Van Oosterhout C."/>
            <person name="Grigoriev I."/>
        </authorList>
    </citation>
    <scope>NUCLEOTIDE SEQUENCE [LARGE SCALE GENOMIC DNA]</scope>
    <source>
        <strain evidence="2 3">CCMP1102</strain>
    </source>
</reference>
<keyword evidence="1" id="KW-0472">Membrane</keyword>
<keyword evidence="1" id="KW-0812">Transmembrane</keyword>
<gene>
    <name evidence="2" type="ORF">FRACYDRAFT_238501</name>
</gene>
<name>A0A1E7FIU4_9STRA</name>
<organism evidence="2 3">
    <name type="scientific">Fragilariopsis cylindrus CCMP1102</name>
    <dbReference type="NCBI Taxonomy" id="635003"/>
    <lineage>
        <taxon>Eukaryota</taxon>
        <taxon>Sar</taxon>
        <taxon>Stramenopiles</taxon>
        <taxon>Ochrophyta</taxon>
        <taxon>Bacillariophyta</taxon>
        <taxon>Bacillariophyceae</taxon>
        <taxon>Bacillariophycidae</taxon>
        <taxon>Bacillariales</taxon>
        <taxon>Bacillariaceae</taxon>
        <taxon>Fragilariopsis</taxon>
    </lineage>
</organism>
<dbReference type="InParanoid" id="A0A1E7FIU4"/>
<dbReference type="AlphaFoldDB" id="A0A1E7FIU4"/>
<evidence type="ECO:0000313" key="2">
    <source>
        <dbReference type="EMBL" id="OEU18068.1"/>
    </source>
</evidence>
<dbReference type="InterPro" id="IPR018247">
    <property type="entry name" value="EF_Hand_1_Ca_BS"/>
</dbReference>
<keyword evidence="3" id="KW-1185">Reference proteome</keyword>
<evidence type="ECO:0008006" key="4">
    <source>
        <dbReference type="Google" id="ProtNLM"/>
    </source>
</evidence>
<proteinExistence type="predicted"/>
<accession>A0A1E7FIU4</accession>
<feature type="transmembrane region" description="Helical" evidence="1">
    <location>
        <begin position="68"/>
        <end position="94"/>
    </location>
</feature>
<sequence length="247" mass="26804">MSSSIASHTPAKPRMRIDISKLPRELRECIDEFNLDVNRDGELDSGEIILAVDKLASKSKDNNGLKKIIYGLCGLCLFAVLSAGCIFGATIAAARLAKDTEVDSASGIMYAKGSHKTMKTEDVMIYSSATNTIIDMSNDELNVLKVILLTDGNVKFQIKGYARSMNTDNDDDDQRVKLLVEGGTITYDNAGIVSATGDAQELLEFAYGVNTNSILASALEEEIPACSPYKRNEKKFGNSRKKRGGAF</sequence>
<dbReference type="EMBL" id="KV784357">
    <property type="protein sequence ID" value="OEU18068.1"/>
    <property type="molecule type" value="Genomic_DNA"/>
</dbReference>
<keyword evidence="1" id="KW-1133">Transmembrane helix</keyword>